<dbReference type="PROSITE" id="PS00061">
    <property type="entry name" value="ADH_SHORT"/>
    <property type="match status" value="1"/>
</dbReference>
<dbReference type="GO" id="GO:0016491">
    <property type="term" value="F:oxidoreductase activity"/>
    <property type="evidence" value="ECO:0007669"/>
    <property type="project" value="UniProtKB-KW"/>
</dbReference>
<keyword evidence="4" id="KW-0472">Membrane</keyword>
<dbReference type="SUPFAM" id="SSF51735">
    <property type="entry name" value="NAD(P)-binding Rossmann-fold domains"/>
    <property type="match status" value="1"/>
</dbReference>
<gene>
    <name evidence="5" type="ORF">GJV77_11320</name>
</gene>
<proteinExistence type="inferred from homology"/>
<evidence type="ECO:0000256" key="1">
    <source>
        <dbReference type="ARBA" id="ARBA00006484"/>
    </source>
</evidence>
<evidence type="ECO:0000313" key="5">
    <source>
        <dbReference type="EMBL" id="MTH30487.1"/>
    </source>
</evidence>
<name>A0A7K1GNM5_9FLAO</name>
<evidence type="ECO:0000256" key="4">
    <source>
        <dbReference type="SAM" id="Phobius"/>
    </source>
</evidence>
<dbReference type="EMBL" id="WMJY01000028">
    <property type="protein sequence ID" value="MTH30487.1"/>
    <property type="molecule type" value="Genomic_DNA"/>
</dbReference>
<dbReference type="PRINTS" id="PR00081">
    <property type="entry name" value="GDHRDH"/>
</dbReference>
<keyword evidence="6" id="KW-1185">Reference proteome</keyword>
<dbReference type="InterPro" id="IPR002347">
    <property type="entry name" value="SDR_fam"/>
</dbReference>
<keyword evidence="4" id="KW-0812">Transmembrane</keyword>
<keyword evidence="2" id="KW-0560">Oxidoreductase</keyword>
<feature type="transmembrane region" description="Helical" evidence="4">
    <location>
        <begin position="226"/>
        <end position="246"/>
    </location>
</feature>
<dbReference type="AlphaFoldDB" id="A0A7K1GNM5"/>
<dbReference type="Gene3D" id="3.40.50.720">
    <property type="entry name" value="NAD(P)-binding Rossmann-like Domain"/>
    <property type="match status" value="1"/>
</dbReference>
<dbReference type="InterPro" id="IPR020904">
    <property type="entry name" value="Sc_DH/Rdtase_CS"/>
</dbReference>
<protein>
    <submittedName>
        <fullName evidence="5">SDR family NAD(P)-dependent oxidoreductase</fullName>
    </submittedName>
</protein>
<sequence length="259" mass="28991">MKSMYAVITGASQGLGKSIAEELAKQNNNLILISLPEQNLEQFAHYLIWNYSIEVIYRETDLSIKENVLETAQWINKNYPINILINNAGIGGSKKFDQATSQYIDKILQLNIVATSLLTHQLLANLKNQDKGYILNVSSLAALSPIGYKTVYPASKAFIHSFSRGLSQELKDSNVRVSVVNPGAMATNDEVTKRIEKQGFFGKLTLLNPSTVAKKCIRNMFKGNSLIIVNPFSWILLHLIPIWVRLPLMTKAIKKEVNQ</sequence>
<organism evidence="5 6">
    <name type="scientific">Myroides pelagicus</name>
    <dbReference type="NCBI Taxonomy" id="270914"/>
    <lineage>
        <taxon>Bacteria</taxon>
        <taxon>Pseudomonadati</taxon>
        <taxon>Bacteroidota</taxon>
        <taxon>Flavobacteriia</taxon>
        <taxon>Flavobacteriales</taxon>
        <taxon>Flavobacteriaceae</taxon>
        <taxon>Myroides</taxon>
    </lineage>
</organism>
<evidence type="ECO:0000313" key="6">
    <source>
        <dbReference type="Proteomes" id="UP000488936"/>
    </source>
</evidence>
<dbReference type="InterPro" id="IPR036291">
    <property type="entry name" value="NAD(P)-bd_dom_sf"/>
</dbReference>
<dbReference type="PIRSF" id="PIRSF000126">
    <property type="entry name" value="11-beta-HSD1"/>
    <property type="match status" value="1"/>
</dbReference>
<dbReference type="Proteomes" id="UP000488936">
    <property type="component" value="Unassembled WGS sequence"/>
</dbReference>
<dbReference type="PANTHER" id="PTHR42901:SF1">
    <property type="entry name" value="ALCOHOL DEHYDROGENASE"/>
    <property type="match status" value="1"/>
</dbReference>
<comment type="similarity">
    <text evidence="1 3">Belongs to the short-chain dehydrogenases/reductases (SDR) family.</text>
</comment>
<reference evidence="5 6" key="1">
    <citation type="journal article" date="2006" name="Int. J. Syst. Evol. Microbiol.">
        <title>Myroides pelagicus sp. nov., isolated from seawater in Thailand.</title>
        <authorList>
            <person name="Yoon J."/>
            <person name="Maneerat S."/>
            <person name="Kawai F."/>
            <person name="Yokota A."/>
        </authorList>
    </citation>
    <scope>NUCLEOTIDE SEQUENCE [LARGE SCALE GENOMIC DNA]</scope>
    <source>
        <strain evidence="5 6">SM1T</strain>
    </source>
</reference>
<dbReference type="PRINTS" id="PR00080">
    <property type="entry name" value="SDRFAMILY"/>
</dbReference>
<dbReference type="CDD" id="cd05233">
    <property type="entry name" value="SDR_c"/>
    <property type="match status" value="1"/>
</dbReference>
<keyword evidence="4" id="KW-1133">Transmembrane helix</keyword>
<dbReference type="PANTHER" id="PTHR42901">
    <property type="entry name" value="ALCOHOL DEHYDROGENASE"/>
    <property type="match status" value="1"/>
</dbReference>
<dbReference type="Pfam" id="PF00106">
    <property type="entry name" value="adh_short"/>
    <property type="match status" value="1"/>
</dbReference>
<comment type="caution">
    <text evidence="5">The sequence shown here is derived from an EMBL/GenBank/DDBJ whole genome shotgun (WGS) entry which is preliminary data.</text>
</comment>
<evidence type="ECO:0000256" key="2">
    <source>
        <dbReference type="ARBA" id="ARBA00023002"/>
    </source>
</evidence>
<accession>A0A7K1GNM5</accession>
<evidence type="ECO:0000256" key="3">
    <source>
        <dbReference type="RuleBase" id="RU000363"/>
    </source>
</evidence>